<feature type="transmembrane region" description="Helical" evidence="1">
    <location>
        <begin position="46"/>
        <end position="70"/>
    </location>
</feature>
<sequence>MKKHYLVLILFLLIVPFVAGASDWLPKCIADGSCGLDQFWMMFVQIAKWALGLLGVVVLCYFVYGGIIWLTSAGNTNKIKQGRDIMVNTFIGMMIVLGSWLIVNTVIGALGGTQLTDTTQFSNKITSTDCEAATDVNKDCGGGKSGVCLQNTGANNCANVVKKDYFACDVYDTKCKECSGRAFICVNKCGISAITTSGICQNKSTCDVKTNVIKTGYCLGNTAIICCVPK</sequence>
<organism evidence="2 3">
    <name type="scientific">Candidatus Komeilibacteria bacterium CG_4_10_14_0_2_um_filter_37_10</name>
    <dbReference type="NCBI Taxonomy" id="1974470"/>
    <lineage>
        <taxon>Bacteria</taxon>
        <taxon>Candidatus Komeiliibacteriota</taxon>
    </lineage>
</organism>
<proteinExistence type="predicted"/>
<accession>A0A2M7VG67</accession>
<evidence type="ECO:0000313" key="2">
    <source>
        <dbReference type="EMBL" id="PIZ99672.1"/>
    </source>
</evidence>
<dbReference type="Proteomes" id="UP000230405">
    <property type="component" value="Unassembled WGS sequence"/>
</dbReference>
<name>A0A2M7VG67_9BACT</name>
<keyword evidence="1" id="KW-1133">Transmembrane helix</keyword>
<gene>
    <name evidence="2" type="ORF">COX77_00930</name>
</gene>
<dbReference type="InterPro" id="IPR043993">
    <property type="entry name" value="T4SS_pilin"/>
</dbReference>
<dbReference type="EMBL" id="PFPO01000016">
    <property type="protein sequence ID" value="PIZ99672.1"/>
    <property type="molecule type" value="Genomic_DNA"/>
</dbReference>
<dbReference type="Pfam" id="PF18895">
    <property type="entry name" value="T4SS_pilin"/>
    <property type="match status" value="1"/>
</dbReference>
<keyword evidence="1" id="KW-0812">Transmembrane</keyword>
<feature type="transmembrane region" description="Helical" evidence="1">
    <location>
        <begin position="90"/>
        <end position="111"/>
    </location>
</feature>
<dbReference type="AlphaFoldDB" id="A0A2M7VG67"/>
<comment type="caution">
    <text evidence="2">The sequence shown here is derived from an EMBL/GenBank/DDBJ whole genome shotgun (WGS) entry which is preliminary data.</text>
</comment>
<reference evidence="3" key="1">
    <citation type="submission" date="2017-09" db="EMBL/GenBank/DDBJ databases">
        <title>Depth-based differentiation of microbial function through sediment-hosted aquifers and enrichment of novel symbionts in the deep terrestrial subsurface.</title>
        <authorList>
            <person name="Probst A.J."/>
            <person name="Ladd B."/>
            <person name="Jarett J.K."/>
            <person name="Geller-Mcgrath D.E."/>
            <person name="Sieber C.M.K."/>
            <person name="Emerson J.B."/>
            <person name="Anantharaman K."/>
            <person name="Thomas B.C."/>
            <person name="Malmstrom R."/>
            <person name="Stieglmeier M."/>
            <person name="Klingl A."/>
            <person name="Woyke T."/>
            <person name="Ryan C.M."/>
            <person name="Banfield J.F."/>
        </authorList>
    </citation>
    <scope>NUCLEOTIDE SEQUENCE [LARGE SCALE GENOMIC DNA]</scope>
</reference>
<evidence type="ECO:0000313" key="3">
    <source>
        <dbReference type="Proteomes" id="UP000230405"/>
    </source>
</evidence>
<protein>
    <submittedName>
        <fullName evidence="2">Uncharacterized protein</fullName>
    </submittedName>
</protein>
<keyword evidence="1" id="KW-0472">Membrane</keyword>
<evidence type="ECO:0000256" key="1">
    <source>
        <dbReference type="SAM" id="Phobius"/>
    </source>
</evidence>